<keyword evidence="1 10" id="KW-1003">Cell membrane</keyword>
<dbReference type="EMBL" id="JAGGLU010000002">
    <property type="protein sequence ID" value="MBP2057396.1"/>
    <property type="molecule type" value="Genomic_DNA"/>
</dbReference>
<protein>
    <recommendedName>
        <fullName evidence="10">Glycerol-3-phosphate acyltransferase</fullName>
    </recommendedName>
    <alternativeName>
        <fullName evidence="10">Acyl-PO4 G3P acyltransferase</fullName>
    </alternativeName>
    <alternativeName>
        <fullName evidence="10">Acyl-phosphate--glycerol-3-phosphate acyltransferase</fullName>
    </alternativeName>
    <alternativeName>
        <fullName evidence="10">G3P acyltransferase</fullName>
        <shortName evidence="10">GPAT</shortName>
        <ecNumber evidence="10">2.3.1.275</ecNumber>
    </alternativeName>
    <alternativeName>
        <fullName evidence="10">Lysophosphatidic acid synthase</fullName>
        <shortName evidence="10">LPA synthase</shortName>
    </alternativeName>
</protein>
<reference evidence="11 12" key="1">
    <citation type="submission" date="2021-03" db="EMBL/GenBank/DDBJ databases">
        <title>Genomic Encyclopedia of Type Strains, Phase IV (KMG-IV): sequencing the most valuable type-strain genomes for metagenomic binning, comparative biology and taxonomic classification.</title>
        <authorList>
            <person name="Goeker M."/>
        </authorList>
    </citation>
    <scope>NUCLEOTIDE SEQUENCE [LARGE SCALE GENOMIC DNA]</scope>
    <source>
        <strain evidence="11 12">DSM 101872</strain>
    </source>
</reference>
<evidence type="ECO:0000256" key="7">
    <source>
        <dbReference type="ARBA" id="ARBA00023136"/>
    </source>
</evidence>
<proteinExistence type="inferred from homology"/>
<dbReference type="Pfam" id="PF02660">
    <property type="entry name" value="G3P_acyltransf"/>
    <property type="match status" value="1"/>
</dbReference>
<dbReference type="NCBIfam" id="NF010987">
    <property type="entry name" value="PRK14411.1"/>
    <property type="match status" value="1"/>
</dbReference>
<sequence>MENFWMAIWSLLVGYFFGNFLFAMIIGKGLLHKDPTKFGSANPGTANMGAVLGKKWGILTCVGDLAKTLTALFIVYFVYHQAPLAIAWCGLGLVLGHSFPFWNHFNGGKGVAVSAQWIVFFNWRAGFTFLLVALILVIFMKNLTIPPLVYMLGYSIYVWLLMGWQCGLIFLLGMLVMIFKFRKDIIDFFTGQGKRVDILTTIKKKIKV</sequence>
<evidence type="ECO:0000313" key="11">
    <source>
        <dbReference type="EMBL" id="MBP2057396.1"/>
    </source>
</evidence>
<feature type="transmembrane region" description="Helical" evidence="10">
    <location>
        <begin position="85"/>
        <end position="105"/>
    </location>
</feature>
<dbReference type="SMART" id="SM01207">
    <property type="entry name" value="G3P_acyltransf"/>
    <property type="match status" value="1"/>
</dbReference>
<evidence type="ECO:0000313" key="12">
    <source>
        <dbReference type="Proteomes" id="UP001519292"/>
    </source>
</evidence>
<dbReference type="InterPro" id="IPR003811">
    <property type="entry name" value="G3P_acylTferase_PlsY"/>
</dbReference>
<feature type="transmembrane region" description="Helical" evidence="10">
    <location>
        <begin position="56"/>
        <end position="79"/>
    </location>
</feature>
<name>A0ABS4MCI3_9LACO</name>
<feature type="transmembrane region" description="Helical" evidence="10">
    <location>
        <begin position="156"/>
        <end position="179"/>
    </location>
</feature>
<dbReference type="PANTHER" id="PTHR30309:SF0">
    <property type="entry name" value="GLYCEROL-3-PHOSPHATE ACYLTRANSFERASE-RELATED"/>
    <property type="match status" value="1"/>
</dbReference>
<comment type="pathway">
    <text evidence="10">Lipid metabolism; phospholipid metabolism.</text>
</comment>
<evidence type="ECO:0000256" key="5">
    <source>
        <dbReference type="ARBA" id="ARBA00022989"/>
    </source>
</evidence>
<dbReference type="HAMAP" id="MF_01043">
    <property type="entry name" value="PlsY"/>
    <property type="match status" value="1"/>
</dbReference>
<evidence type="ECO:0000256" key="6">
    <source>
        <dbReference type="ARBA" id="ARBA00023098"/>
    </source>
</evidence>
<keyword evidence="7 10" id="KW-0472">Membrane</keyword>
<comment type="catalytic activity">
    <reaction evidence="10">
        <text>an acyl phosphate + sn-glycerol 3-phosphate = a 1-acyl-sn-glycero-3-phosphate + phosphate</text>
        <dbReference type="Rhea" id="RHEA:34075"/>
        <dbReference type="ChEBI" id="CHEBI:43474"/>
        <dbReference type="ChEBI" id="CHEBI:57597"/>
        <dbReference type="ChEBI" id="CHEBI:57970"/>
        <dbReference type="ChEBI" id="CHEBI:59918"/>
        <dbReference type="EC" id="2.3.1.275"/>
    </reaction>
</comment>
<keyword evidence="8 10" id="KW-0594">Phospholipid biosynthesis</keyword>
<organism evidence="11 12">
    <name type="scientific">Lactobacillus colini</name>
    <dbReference type="NCBI Taxonomy" id="1819254"/>
    <lineage>
        <taxon>Bacteria</taxon>
        <taxon>Bacillati</taxon>
        <taxon>Bacillota</taxon>
        <taxon>Bacilli</taxon>
        <taxon>Lactobacillales</taxon>
        <taxon>Lactobacillaceae</taxon>
        <taxon>Lactobacillus</taxon>
    </lineage>
</organism>
<keyword evidence="2 10" id="KW-0444">Lipid biosynthesis</keyword>
<evidence type="ECO:0000256" key="10">
    <source>
        <dbReference type="HAMAP-Rule" id="MF_01043"/>
    </source>
</evidence>
<accession>A0ABS4MCI3</accession>
<dbReference type="Proteomes" id="UP001519292">
    <property type="component" value="Unassembled WGS sequence"/>
</dbReference>
<keyword evidence="4 10" id="KW-0812">Transmembrane</keyword>
<keyword evidence="11" id="KW-0012">Acyltransferase</keyword>
<dbReference type="PANTHER" id="PTHR30309">
    <property type="entry name" value="INNER MEMBRANE PROTEIN YGIH"/>
    <property type="match status" value="1"/>
</dbReference>
<comment type="function">
    <text evidence="10">Catalyzes the transfer of an acyl group from acyl-phosphate (acyl-PO(4)) to glycerol-3-phosphate (G3P) to form lysophosphatidic acid (LPA). This enzyme utilizes acyl-phosphate as fatty acyl donor, but not acyl-CoA or acyl-ACP.</text>
</comment>
<dbReference type="EC" id="2.3.1.275" evidence="10"/>
<evidence type="ECO:0000256" key="8">
    <source>
        <dbReference type="ARBA" id="ARBA00023209"/>
    </source>
</evidence>
<gene>
    <name evidence="10" type="primary">plsY</name>
    <name evidence="11" type="ORF">J2Z60_000560</name>
</gene>
<keyword evidence="9 10" id="KW-1208">Phospholipid metabolism</keyword>
<evidence type="ECO:0000256" key="1">
    <source>
        <dbReference type="ARBA" id="ARBA00022475"/>
    </source>
</evidence>
<feature type="transmembrane region" description="Helical" evidence="10">
    <location>
        <begin position="6"/>
        <end position="27"/>
    </location>
</feature>
<dbReference type="RefSeq" id="WP_425352208.1">
    <property type="nucleotide sequence ID" value="NZ_JAGGLU010000002.1"/>
</dbReference>
<evidence type="ECO:0000256" key="2">
    <source>
        <dbReference type="ARBA" id="ARBA00022516"/>
    </source>
</evidence>
<keyword evidence="6 10" id="KW-0443">Lipid metabolism</keyword>
<comment type="subunit">
    <text evidence="10">Probably interacts with PlsX.</text>
</comment>
<evidence type="ECO:0000256" key="9">
    <source>
        <dbReference type="ARBA" id="ARBA00023264"/>
    </source>
</evidence>
<keyword evidence="5 10" id="KW-1133">Transmembrane helix</keyword>
<comment type="subcellular location">
    <subcellularLocation>
        <location evidence="10">Cell membrane</location>
        <topology evidence="10">Multi-pass membrane protein</topology>
    </subcellularLocation>
</comment>
<feature type="transmembrane region" description="Helical" evidence="10">
    <location>
        <begin position="117"/>
        <end position="140"/>
    </location>
</feature>
<keyword evidence="3 10" id="KW-0808">Transferase</keyword>
<evidence type="ECO:0000256" key="4">
    <source>
        <dbReference type="ARBA" id="ARBA00022692"/>
    </source>
</evidence>
<keyword evidence="12" id="KW-1185">Reference proteome</keyword>
<dbReference type="GO" id="GO:0016746">
    <property type="term" value="F:acyltransferase activity"/>
    <property type="evidence" value="ECO:0007669"/>
    <property type="project" value="UniProtKB-KW"/>
</dbReference>
<comment type="similarity">
    <text evidence="10">Belongs to the PlsY family.</text>
</comment>
<comment type="caution">
    <text evidence="11">The sequence shown here is derived from an EMBL/GenBank/DDBJ whole genome shotgun (WGS) entry which is preliminary data.</text>
</comment>
<evidence type="ECO:0000256" key="3">
    <source>
        <dbReference type="ARBA" id="ARBA00022679"/>
    </source>
</evidence>